<comment type="pathway">
    <text evidence="3">Carbohydrate metabolism; galactose metabolism.</text>
</comment>
<dbReference type="Gene3D" id="3.40.50.720">
    <property type="entry name" value="NAD(P)-binding Rossmann-like Domain"/>
    <property type="match status" value="1"/>
</dbReference>
<evidence type="ECO:0000256" key="6">
    <source>
        <dbReference type="ARBA" id="ARBA00023235"/>
    </source>
</evidence>
<evidence type="ECO:0000313" key="9">
    <source>
        <dbReference type="Proteomes" id="UP001295684"/>
    </source>
</evidence>
<protein>
    <recommendedName>
        <fullName evidence="4">UDP-glucose 4-epimerase</fullName>
        <ecNumber evidence="4">5.1.3.2</ecNumber>
    </recommendedName>
</protein>
<evidence type="ECO:0000313" key="8">
    <source>
        <dbReference type="EMBL" id="CAI2374136.1"/>
    </source>
</evidence>
<evidence type="ECO:0000256" key="1">
    <source>
        <dbReference type="ARBA" id="ARBA00000083"/>
    </source>
</evidence>
<dbReference type="EMBL" id="CAMPGE010015522">
    <property type="protein sequence ID" value="CAI2374136.1"/>
    <property type="molecule type" value="Genomic_DNA"/>
</dbReference>
<dbReference type="Gene3D" id="3.90.25.10">
    <property type="entry name" value="UDP-galactose 4-epimerase, domain 1"/>
    <property type="match status" value="1"/>
</dbReference>
<keyword evidence="5" id="KW-0520">NAD</keyword>
<dbReference type="PANTHER" id="PTHR43725:SF47">
    <property type="entry name" value="UDP-GLUCOSE 4-EPIMERASE"/>
    <property type="match status" value="1"/>
</dbReference>
<dbReference type="InterPro" id="IPR016040">
    <property type="entry name" value="NAD(P)-bd_dom"/>
</dbReference>
<dbReference type="NCBIfam" id="TIGR01179">
    <property type="entry name" value="galE"/>
    <property type="match status" value="1"/>
</dbReference>
<dbReference type="EC" id="5.1.3.2" evidence="4"/>
<dbReference type="PANTHER" id="PTHR43725">
    <property type="entry name" value="UDP-GLUCOSE 4-EPIMERASE"/>
    <property type="match status" value="1"/>
</dbReference>
<gene>
    <name evidence="8" type="ORF">ECRASSUSDP1_LOCUS15488</name>
</gene>
<dbReference type="GO" id="GO:0003978">
    <property type="term" value="F:UDP-glucose 4-epimerase activity"/>
    <property type="evidence" value="ECO:0007669"/>
    <property type="project" value="UniProtKB-EC"/>
</dbReference>
<evidence type="ECO:0000256" key="5">
    <source>
        <dbReference type="ARBA" id="ARBA00023027"/>
    </source>
</evidence>
<dbReference type="SUPFAM" id="SSF51735">
    <property type="entry name" value="NAD(P)-binding Rossmann-fold domains"/>
    <property type="match status" value="1"/>
</dbReference>
<dbReference type="Proteomes" id="UP001295684">
    <property type="component" value="Unassembled WGS sequence"/>
</dbReference>
<comment type="cofactor">
    <cofactor evidence="2">
        <name>NAD(+)</name>
        <dbReference type="ChEBI" id="CHEBI:57540"/>
    </cofactor>
</comment>
<sequence length="359" mass="40869">MESSDRNILITGGLGYIGSHTVVHFAENRGYSRIIIVDDLSNSSIEVYDKIHQILCDTSIEIIFEEVDCANFNQMDDKVFSKYDIHEIIHFAGSKDVNESFSLPLLYYENNVMSTINLLKLVDKYKGTCKAFIVSSTAAVYSDQEFTEESETEPTNPYSRSKLMIEQILKDYSRCNNRIFCISFRYFNPVGAHPSGMIGENPGKPTNIMPVLQEVATQKRDHIDIYGADYDTEDGTCERDYIHVIDVSNAHLCAMKYISNLTTFKKDENFETINISTGKPTSVLELIRVFEEATGKTLPYKMSDRREGDKAFSKGSTDKAKRLLNFEPKYSLKEACQHSWKWIKGQLEGYSKIDKAVKS</sequence>
<comment type="catalytic activity">
    <reaction evidence="1">
        <text>UDP-alpha-D-glucose = UDP-alpha-D-galactose</text>
        <dbReference type="Rhea" id="RHEA:22168"/>
        <dbReference type="ChEBI" id="CHEBI:58885"/>
        <dbReference type="ChEBI" id="CHEBI:66914"/>
        <dbReference type="EC" id="5.1.3.2"/>
    </reaction>
</comment>
<dbReference type="Pfam" id="PF16363">
    <property type="entry name" value="GDP_Man_Dehyd"/>
    <property type="match status" value="1"/>
</dbReference>
<evidence type="ECO:0000256" key="3">
    <source>
        <dbReference type="ARBA" id="ARBA00004947"/>
    </source>
</evidence>
<evidence type="ECO:0000256" key="4">
    <source>
        <dbReference type="ARBA" id="ARBA00013189"/>
    </source>
</evidence>
<evidence type="ECO:0000256" key="2">
    <source>
        <dbReference type="ARBA" id="ARBA00001911"/>
    </source>
</evidence>
<feature type="domain" description="NAD(P)-binding" evidence="7">
    <location>
        <begin position="9"/>
        <end position="337"/>
    </location>
</feature>
<dbReference type="GO" id="GO:0005829">
    <property type="term" value="C:cytosol"/>
    <property type="evidence" value="ECO:0007669"/>
    <property type="project" value="TreeGrafter"/>
</dbReference>
<name>A0AAD2CXW4_EUPCR</name>
<keyword evidence="6" id="KW-0413">Isomerase</keyword>
<proteinExistence type="predicted"/>
<dbReference type="InterPro" id="IPR005886">
    <property type="entry name" value="UDP_G4E"/>
</dbReference>
<dbReference type="GO" id="GO:0006012">
    <property type="term" value="P:galactose metabolic process"/>
    <property type="evidence" value="ECO:0007669"/>
    <property type="project" value="InterPro"/>
</dbReference>
<keyword evidence="9" id="KW-1185">Reference proteome</keyword>
<organism evidence="8 9">
    <name type="scientific">Euplotes crassus</name>
    <dbReference type="NCBI Taxonomy" id="5936"/>
    <lineage>
        <taxon>Eukaryota</taxon>
        <taxon>Sar</taxon>
        <taxon>Alveolata</taxon>
        <taxon>Ciliophora</taxon>
        <taxon>Intramacronucleata</taxon>
        <taxon>Spirotrichea</taxon>
        <taxon>Hypotrichia</taxon>
        <taxon>Euplotida</taxon>
        <taxon>Euplotidae</taxon>
        <taxon>Moneuplotes</taxon>
    </lineage>
</organism>
<dbReference type="InterPro" id="IPR036291">
    <property type="entry name" value="NAD(P)-bd_dom_sf"/>
</dbReference>
<accession>A0AAD2CXW4</accession>
<dbReference type="AlphaFoldDB" id="A0AAD2CXW4"/>
<reference evidence="8" key="1">
    <citation type="submission" date="2023-07" db="EMBL/GenBank/DDBJ databases">
        <authorList>
            <consortium name="AG Swart"/>
            <person name="Singh M."/>
            <person name="Singh A."/>
            <person name="Seah K."/>
            <person name="Emmerich C."/>
        </authorList>
    </citation>
    <scope>NUCLEOTIDE SEQUENCE</scope>
    <source>
        <strain evidence="8">DP1</strain>
    </source>
</reference>
<evidence type="ECO:0000259" key="7">
    <source>
        <dbReference type="Pfam" id="PF16363"/>
    </source>
</evidence>
<comment type="caution">
    <text evidence="8">The sequence shown here is derived from an EMBL/GenBank/DDBJ whole genome shotgun (WGS) entry which is preliminary data.</text>
</comment>